<proteinExistence type="predicted"/>
<evidence type="ECO:0000313" key="2">
    <source>
        <dbReference type="Proteomes" id="UP001596505"/>
    </source>
</evidence>
<dbReference type="Proteomes" id="UP001596505">
    <property type="component" value="Unassembled WGS sequence"/>
</dbReference>
<dbReference type="SUPFAM" id="SSF142906">
    <property type="entry name" value="YjbR-like"/>
    <property type="match status" value="1"/>
</dbReference>
<dbReference type="Gene3D" id="3.90.1150.30">
    <property type="match status" value="1"/>
</dbReference>
<gene>
    <name evidence="1" type="ORF">ACFQRG_21780</name>
</gene>
<dbReference type="Pfam" id="PF04237">
    <property type="entry name" value="YjbR"/>
    <property type="match status" value="1"/>
</dbReference>
<accession>A0ABW2Q796</accession>
<dbReference type="InterPro" id="IPR007351">
    <property type="entry name" value="YjbR"/>
</dbReference>
<keyword evidence="2" id="KW-1185">Reference proteome</keyword>
<name>A0ABW2Q796_9BACL</name>
<dbReference type="RefSeq" id="WP_380970316.1">
    <property type="nucleotide sequence ID" value="NZ_JBHTCO010000045.1"/>
</dbReference>
<comment type="caution">
    <text evidence="1">The sequence shown here is derived from an EMBL/GenBank/DDBJ whole genome shotgun (WGS) entry which is preliminary data.</text>
</comment>
<sequence length="119" mass="14308">MLTREDIFRHVKEKYGTLPDYPWKRFPNYAVLRHAFNGKWYGLVMDVLPEKLGLDEKEKIDILELKCPPELNGSLRIRRDILPAYHMNKEHWITLVLERADPKEEIYHLIEMSFNLTKK</sequence>
<protein>
    <submittedName>
        <fullName evidence="1">MmcQ/YjbR family DNA-binding protein</fullName>
    </submittedName>
</protein>
<dbReference type="PANTHER" id="PTHR35145">
    <property type="entry name" value="CYTOPLASMIC PROTEIN-RELATED"/>
    <property type="match status" value="1"/>
</dbReference>
<dbReference type="GO" id="GO:0003677">
    <property type="term" value="F:DNA binding"/>
    <property type="evidence" value="ECO:0007669"/>
    <property type="project" value="UniProtKB-KW"/>
</dbReference>
<evidence type="ECO:0000313" key="1">
    <source>
        <dbReference type="EMBL" id="MFC7395543.1"/>
    </source>
</evidence>
<keyword evidence="1" id="KW-0238">DNA-binding</keyword>
<dbReference type="InterPro" id="IPR038056">
    <property type="entry name" value="YjbR-like_sf"/>
</dbReference>
<reference evidence="2" key="1">
    <citation type="journal article" date="2019" name="Int. J. Syst. Evol. Microbiol.">
        <title>The Global Catalogue of Microorganisms (GCM) 10K type strain sequencing project: providing services to taxonomists for standard genome sequencing and annotation.</title>
        <authorList>
            <consortium name="The Broad Institute Genomics Platform"/>
            <consortium name="The Broad Institute Genome Sequencing Center for Infectious Disease"/>
            <person name="Wu L."/>
            <person name="Ma J."/>
        </authorList>
    </citation>
    <scope>NUCLEOTIDE SEQUENCE [LARGE SCALE GENOMIC DNA]</scope>
    <source>
        <strain evidence="2">CGMCC 1.16305</strain>
    </source>
</reference>
<dbReference type="PANTHER" id="PTHR35145:SF1">
    <property type="entry name" value="CYTOPLASMIC PROTEIN"/>
    <property type="match status" value="1"/>
</dbReference>
<dbReference type="InterPro" id="IPR058532">
    <property type="entry name" value="YjbR/MT2646/Rv2570-like"/>
</dbReference>
<dbReference type="EMBL" id="JBHTCO010000045">
    <property type="protein sequence ID" value="MFC7395543.1"/>
    <property type="molecule type" value="Genomic_DNA"/>
</dbReference>
<organism evidence="1 2">
    <name type="scientific">Scopulibacillus cellulosilyticus</name>
    <dbReference type="NCBI Taxonomy" id="2665665"/>
    <lineage>
        <taxon>Bacteria</taxon>
        <taxon>Bacillati</taxon>
        <taxon>Bacillota</taxon>
        <taxon>Bacilli</taxon>
        <taxon>Bacillales</taxon>
        <taxon>Sporolactobacillaceae</taxon>
        <taxon>Scopulibacillus</taxon>
    </lineage>
</organism>